<proteinExistence type="predicted"/>
<comment type="caution">
    <text evidence="2">The sequence shown here is derived from an EMBL/GenBank/DDBJ whole genome shotgun (WGS) entry which is preliminary data.</text>
</comment>
<dbReference type="Pfam" id="PF11998">
    <property type="entry name" value="DUF3493"/>
    <property type="match status" value="1"/>
</dbReference>
<protein>
    <submittedName>
        <fullName evidence="2">DUF3493 domain-containing protein</fullName>
    </submittedName>
</protein>
<name>A0A2W4VYJ6_9CYAN</name>
<dbReference type="Proteomes" id="UP000249081">
    <property type="component" value="Unassembled WGS sequence"/>
</dbReference>
<reference evidence="3" key="1">
    <citation type="submission" date="2018-04" db="EMBL/GenBank/DDBJ databases">
        <authorList>
            <person name="Cornet L."/>
        </authorList>
    </citation>
    <scope>NUCLEOTIDE SEQUENCE [LARGE SCALE GENOMIC DNA]</scope>
</reference>
<evidence type="ECO:0000313" key="2">
    <source>
        <dbReference type="EMBL" id="PZO34799.1"/>
    </source>
</evidence>
<keyword evidence="1" id="KW-1133">Transmembrane helix</keyword>
<sequence length="90" mass="9560">MASDPSPQDRPPQGMSTEKYARLKAEVQAPYRGLRKFIYGAVGASGAIGAFTFLAQLLAGRDVGSALPNLGVQLAVIAVVVVLFRLEKKD</sequence>
<dbReference type="InterPro" id="IPR021883">
    <property type="entry name" value="LPA1-like"/>
</dbReference>
<evidence type="ECO:0000313" key="3">
    <source>
        <dbReference type="Proteomes" id="UP000249081"/>
    </source>
</evidence>
<dbReference type="EMBL" id="QBMN01000193">
    <property type="protein sequence ID" value="PZO34799.1"/>
    <property type="molecule type" value="Genomic_DNA"/>
</dbReference>
<keyword evidence="1" id="KW-0472">Membrane</keyword>
<feature type="transmembrane region" description="Helical" evidence="1">
    <location>
        <begin position="37"/>
        <end position="58"/>
    </location>
</feature>
<feature type="transmembrane region" description="Helical" evidence="1">
    <location>
        <begin position="70"/>
        <end position="86"/>
    </location>
</feature>
<accession>A0A2W4VYJ6</accession>
<organism evidence="2 3">
    <name type="scientific">Shackletoniella antarctica</name>
    <dbReference type="NCBI Taxonomy" id="268115"/>
    <lineage>
        <taxon>Bacteria</taxon>
        <taxon>Bacillati</taxon>
        <taxon>Cyanobacteriota</taxon>
        <taxon>Cyanophyceae</taxon>
        <taxon>Oculatellales</taxon>
        <taxon>Oculatellaceae</taxon>
        <taxon>Shackletoniella</taxon>
    </lineage>
</organism>
<evidence type="ECO:0000256" key="1">
    <source>
        <dbReference type="SAM" id="Phobius"/>
    </source>
</evidence>
<gene>
    <name evidence="2" type="ORF">DCF17_19880</name>
</gene>
<dbReference type="AlphaFoldDB" id="A0A2W4VYJ6"/>
<reference evidence="2 3" key="2">
    <citation type="submission" date="2018-06" db="EMBL/GenBank/DDBJ databases">
        <title>Metagenomic assembly of (sub)arctic Cyanobacteria and their associated microbiome from non-axenic cultures.</title>
        <authorList>
            <person name="Baurain D."/>
        </authorList>
    </citation>
    <scope>NUCLEOTIDE SEQUENCE [LARGE SCALE GENOMIC DNA]</scope>
    <source>
        <strain evidence="2">ULC041bin1</strain>
    </source>
</reference>
<keyword evidence="1" id="KW-0812">Transmembrane</keyword>